<accession>A0A7I8W4Y3</accession>
<reference evidence="1 2" key="1">
    <citation type="submission" date="2020-08" db="EMBL/GenBank/DDBJ databases">
        <authorList>
            <person name="Hejnol A."/>
        </authorList>
    </citation>
    <scope>NUCLEOTIDE SEQUENCE [LARGE SCALE GENOMIC DNA]</scope>
</reference>
<dbReference type="AlphaFoldDB" id="A0A7I8W4Y3"/>
<organism evidence="1 2">
    <name type="scientific">Dimorphilus gyrociliatus</name>
    <dbReference type="NCBI Taxonomy" id="2664684"/>
    <lineage>
        <taxon>Eukaryota</taxon>
        <taxon>Metazoa</taxon>
        <taxon>Spiralia</taxon>
        <taxon>Lophotrochozoa</taxon>
        <taxon>Annelida</taxon>
        <taxon>Polychaeta</taxon>
        <taxon>Polychaeta incertae sedis</taxon>
        <taxon>Dinophilidae</taxon>
        <taxon>Dimorphilus</taxon>
    </lineage>
</organism>
<comment type="caution">
    <text evidence="1">The sequence shown here is derived from an EMBL/GenBank/DDBJ whole genome shotgun (WGS) entry which is preliminary data.</text>
</comment>
<name>A0A7I8W4Y3_9ANNE</name>
<evidence type="ECO:0000313" key="2">
    <source>
        <dbReference type="Proteomes" id="UP000549394"/>
    </source>
</evidence>
<proteinExistence type="predicted"/>
<keyword evidence="2" id="KW-1185">Reference proteome</keyword>
<dbReference type="EMBL" id="CAJFCJ010000015">
    <property type="protein sequence ID" value="CAD5121844.1"/>
    <property type="molecule type" value="Genomic_DNA"/>
</dbReference>
<gene>
    <name evidence="1" type="ORF">DGYR_LOCUS9744</name>
</gene>
<protein>
    <submittedName>
        <fullName evidence="1">Uncharacterized protein</fullName>
    </submittedName>
</protein>
<sequence length="67" mass="7632">MANESSMEDNEELYDSGLAKRIPPLHLLGKKDNSIDGLIYDKRAPPLYLLVKKIPPVHLLNGYRNKK</sequence>
<dbReference type="Proteomes" id="UP000549394">
    <property type="component" value="Unassembled WGS sequence"/>
</dbReference>
<evidence type="ECO:0000313" key="1">
    <source>
        <dbReference type="EMBL" id="CAD5121844.1"/>
    </source>
</evidence>